<name>A0A516Q004_9ACTN</name>
<dbReference type="KEGG" id="mik:FOE78_13255"/>
<dbReference type="OrthoDB" id="3528057at2"/>
<dbReference type="EMBL" id="CP041692">
    <property type="protein sequence ID" value="QDP96748.1"/>
    <property type="molecule type" value="Genomic_DNA"/>
</dbReference>
<feature type="region of interest" description="Disordered" evidence="7">
    <location>
        <begin position="1"/>
        <end position="26"/>
    </location>
</feature>
<dbReference type="GO" id="GO:0005829">
    <property type="term" value="C:cytosol"/>
    <property type="evidence" value="ECO:0007669"/>
    <property type="project" value="TreeGrafter"/>
</dbReference>
<keyword evidence="4 6" id="KW-0805">Transcription regulation</keyword>
<dbReference type="InterPro" id="IPR006027">
    <property type="entry name" value="NusB_RsmB_TIM44"/>
</dbReference>
<proteinExistence type="inferred from homology"/>
<evidence type="ECO:0000259" key="8">
    <source>
        <dbReference type="Pfam" id="PF01029"/>
    </source>
</evidence>
<dbReference type="InterPro" id="IPR011605">
    <property type="entry name" value="NusB_fam"/>
</dbReference>
<keyword evidence="5 6" id="KW-0804">Transcription</keyword>
<evidence type="ECO:0000256" key="5">
    <source>
        <dbReference type="ARBA" id="ARBA00023163"/>
    </source>
</evidence>
<evidence type="ECO:0000256" key="4">
    <source>
        <dbReference type="ARBA" id="ARBA00023015"/>
    </source>
</evidence>
<gene>
    <name evidence="6 9" type="primary">nusB</name>
    <name evidence="9" type="ORF">FOE78_13255</name>
</gene>
<dbReference type="GO" id="GO:0003723">
    <property type="term" value="F:RNA binding"/>
    <property type="evidence" value="ECO:0007669"/>
    <property type="project" value="UniProtKB-UniRule"/>
</dbReference>
<dbReference type="PANTHER" id="PTHR11078:SF3">
    <property type="entry name" value="ANTITERMINATION NUSB DOMAIN-CONTAINING PROTEIN"/>
    <property type="match status" value="1"/>
</dbReference>
<organism evidence="9 10">
    <name type="scientific">Microlunatus elymi</name>
    <dbReference type="NCBI Taxonomy" id="2596828"/>
    <lineage>
        <taxon>Bacteria</taxon>
        <taxon>Bacillati</taxon>
        <taxon>Actinomycetota</taxon>
        <taxon>Actinomycetes</taxon>
        <taxon>Propionibacteriales</taxon>
        <taxon>Propionibacteriaceae</taxon>
        <taxon>Microlunatus</taxon>
    </lineage>
</organism>
<protein>
    <recommendedName>
        <fullName evidence="6">Transcription antitermination protein NusB</fullName>
    </recommendedName>
    <alternativeName>
        <fullName evidence="6">Antitermination factor NusB</fullName>
    </alternativeName>
</protein>
<dbReference type="InterPro" id="IPR035926">
    <property type="entry name" value="NusB-like_sf"/>
</dbReference>
<evidence type="ECO:0000313" key="10">
    <source>
        <dbReference type="Proteomes" id="UP000319263"/>
    </source>
</evidence>
<evidence type="ECO:0000256" key="3">
    <source>
        <dbReference type="ARBA" id="ARBA00022884"/>
    </source>
</evidence>
<evidence type="ECO:0000256" key="7">
    <source>
        <dbReference type="SAM" id="MobiDB-lite"/>
    </source>
</evidence>
<feature type="domain" description="NusB/RsmB/TIM44" evidence="8">
    <location>
        <begin position="24"/>
        <end position="147"/>
    </location>
</feature>
<dbReference type="GO" id="GO:0031564">
    <property type="term" value="P:transcription antitermination"/>
    <property type="evidence" value="ECO:0007669"/>
    <property type="project" value="UniProtKB-KW"/>
</dbReference>
<dbReference type="AlphaFoldDB" id="A0A516Q004"/>
<evidence type="ECO:0000256" key="2">
    <source>
        <dbReference type="ARBA" id="ARBA00022814"/>
    </source>
</evidence>
<comment type="similarity">
    <text evidence="1 6">Belongs to the NusB family.</text>
</comment>
<dbReference type="GO" id="GO:0006353">
    <property type="term" value="P:DNA-templated transcription termination"/>
    <property type="evidence" value="ECO:0007669"/>
    <property type="project" value="UniProtKB-UniRule"/>
</dbReference>
<dbReference type="RefSeq" id="WP_143986710.1">
    <property type="nucleotide sequence ID" value="NZ_CP041692.1"/>
</dbReference>
<dbReference type="Proteomes" id="UP000319263">
    <property type="component" value="Chromosome"/>
</dbReference>
<keyword evidence="3 6" id="KW-0694">RNA-binding</keyword>
<evidence type="ECO:0000256" key="1">
    <source>
        <dbReference type="ARBA" id="ARBA00005952"/>
    </source>
</evidence>
<dbReference type="Gene3D" id="1.10.940.10">
    <property type="entry name" value="NusB-like"/>
    <property type="match status" value="1"/>
</dbReference>
<dbReference type="Pfam" id="PF01029">
    <property type="entry name" value="NusB"/>
    <property type="match status" value="1"/>
</dbReference>
<dbReference type="PANTHER" id="PTHR11078">
    <property type="entry name" value="N UTILIZATION SUBSTANCE PROTEIN B-RELATED"/>
    <property type="match status" value="1"/>
</dbReference>
<sequence length="156" mass="16873">MPSASASGAAANQPPTRTRSTRTKARKRALDILFESELRGRSPIETLAERTADADPPVRDYTADLVRGVQRHQDELDGRIRAHLAPGWTLARMPRVDRAAVRIAVYEIDHVDAVPDPVAVSEAVELVGELSTEESPGYVNGLLGAIVEDKARLAGN</sequence>
<accession>A0A516Q004</accession>
<keyword evidence="10" id="KW-1185">Reference proteome</keyword>
<dbReference type="NCBIfam" id="TIGR01951">
    <property type="entry name" value="nusB"/>
    <property type="match status" value="1"/>
</dbReference>
<reference evidence="9 10" key="1">
    <citation type="submission" date="2019-07" db="EMBL/GenBank/DDBJ databases">
        <title>Microlunatus dokdonensis sp. nov. isolated from the rhizospheric soil of the wild plant Elymus tsukushiensis.</title>
        <authorList>
            <person name="Ghim S.-Y."/>
            <person name="Hwang Y.-J."/>
            <person name="Son J.-S."/>
            <person name="Shin J.-H."/>
        </authorList>
    </citation>
    <scope>NUCLEOTIDE SEQUENCE [LARGE SCALE GENOMIC DNA]</scope>
    <source>
        <strain evidence="9 10">KUDC0627</strain>
    </source>
</reference>
<evidence type="ECO:0000313" key="9">
    <source>
        <dbReference type="EMBL" id="QDP96748.1"/>
    </source>
</evidence>
<keyword evidence="2 6" id="KW-0889">Transcription antitermination</keyword>
<comment type="function">
    <text evidence="6">Involved in transcription antitermination. Required for transcription of ribosomal RNA (rRNA) genes. Binds specifically to the boxA antiterminator sequence of the ribosomal RNA (rrn) operons.</text>
</comment>
<dbReference type="SUPFAM" id="SSF48013">
    <property type="entry name" value="NusB-like"/>
    <property type="match status" value="1"/>
</dbReference>
<evidence type="ECO:0000256" key="6">
    <source>
        <dbReference type="HAMAP-Rule" id="MF_00073"/>
    </source>
</evidence>
<dbReference type="HAMAP" id="MF_00073">
    <property type="entry name" value="NusB"/>
    <property type="match status" value="1"/>
</dbReference>